<sequence>MSVLVTGVRGGVGRLVADTLHARGEDVRGASSDPAGLTGAAFPVLPVDLRTARGLAAALDGVDRVFLYAAHDGADEIARLLREAGVERVVVLSSASVEIPGGEGIGGQHQAVEDAVRGYGGAWTFLRPGAFATNTLRWAPGVRHGRVALPYADAHVEPIHEADIADAAVAALTGAGHEGRAYFMTGGESLTQRRQVELIAAAAGRPVAVEDLDPEQWREQVAAFMPAPVADTLLGMWRGALDGPGRTDGTVRDITGATPRTFADWAADHADAFR</sequence>
<proteinExistence type="predicted"/>
<accession>A0AA90JZZ9</accession>
<dbReference type="Pfam" id="PF13460">
    <property type="entry name" value="NAD_binding_10"/>
    <property type="match status" value="1"/>
</dbReference>
<evidence type="ECO:0000313" key="2">
    <source>
        <dbReference type="EMBL" id="MDI5972581.1"/>
    </source>
</evidence>
<protein>
    <submittedName>
        <fullName evidence="2">NAD(P)H-binding protein</fullName>
    </submittedName>
</protein>
<dbReference type="InterPro" id="IPR016040">
    <property type="entry name" value="NAD(P)-bd_dom"/>
</dbReference>
<dbReference type="EMBL" id="JABXJJ020000034">
    <property type="protein sequence ID" value="MDI5972581.1"/>
    <property type="molecule type" value="Genomic_DNA"/>
</dbReference>
<dbReference type="SUPFAM" id="SSF51735">
    <property type="entry name" value="NAD(P)-binding Rossmann-fold domains"/>
    <property type="match status" value="1"/>
</dbReference>
<dbReference type="InterPro" id="IPR036291">
    <property type="entry name" value="NAD(P)-bd_dom_sf"/>
</dbReference>
<organism evidence="2">
    <name type="scientific">Streptantibioticus silvisoli</name>
    <dbReference type="NCBI Taxonomy" id="2705255"/>
    <lineage>
        <taxon>Bacteria</taxon>
        <taxon>Bacillati</taxon>
        <taxon>Actinomycetota</taxon>
        <taxon>Actinomycetes</taxon>
        <taxon>Kitasatosporales</taxon>
        <taxon>Streptomycetaceae</taxon>
        <taxon>Streptantibioticus</taxon>
    </lineage>
</organism>
<dbReference type="InterPro" id="IPR051604">
    <property type="entry name" value="Ergot_Alk_Oxidoreductase"/>
</dbReference>
<feature type="domain" description="NAD(P)-binding" evidence="1">
    <location>
        <begin position="7"/>
        <end position="173"/>
    </location>
</feature>
<dbReference type="PANTHER" id="PTHR43162">
    <property type="match status" value="1"/>
</dbReference>
<gene>
    <name evidence="2" type="ORF">POF50_025115</name>
</gene>
<dbReference type="RefSeq" id="WP_271317979.1">
    <property type="nucleotide sequence ID" value="NZ_JABXJJ020000034.1"/>
</dbReference>
<name>A0AA90JZZ9_9ACTN</name>
<dbReference type="Gene3D" id="3.40.50.720">
    <property type="entry name" value="NAD(P)-binding Rossmann-like Domain"/>
    <property type="match status" value="1"/>
</dbReference>
<evidence type="ECO:0000259" key="1">
    <source>
        <dbReference type="Pfam" id="PF13460"/>
    </source>
</evidence>
<dbReference type="AlphaFoldDB" id="A0AA90JZZ9"/>
<comment type="caution">
    <text evidence="2">The sequence shown here is derived from an EMBL/GenBank/DDBJ whole genome shotgun (WGS) entry which is preliminary data.</text>
</comment>
<dbReference type="PANTHER" id="PTHR43162:SF1">
    <property type="entry name" value="PRESTALK A DIFFERENTIATION PROTEIN A"/>
    <property type="match status" value="1"/>
</dbReference>
<reference evidence="2" key="1">
    <citation type="submission" date="2023-05" db="EMBL/GenBank/DDBJ databases">
        <title>Streptantibioticus silvisoli sp. nov., acidotolerant actinomycetes 1 from pine litter.</title>
        <authorList>
            <person name="Swiecimska M."/>
            <person name="Golinska P."/>
            <person name="Sangal V."/>
            <person name="Wachnowicz B."/>
            <person name="Goodfellow M."/>
        </authorList>
    </citation>
    <scope>NUCLEOTIDE SEQUENCE</scope>
    <source>
        <strain evidence="2">SL13</strain>
    </source>
</reference>